<dbReference type="OrthoDB" id="9789083at2"/>
<dbReference type="InterPro" id="IPR057326">
    <property type="entry name" value="KR_dom"/>
</dbReference>
<dbReference type="PIRSF" id="PIRSF000126">
    <property type="entry name" value="11-beta-HSD1"/>
    <property type="match status" value="1"/>
</dbReference>
<feature type="domain" description="Ketoreductase" evidence="4">
    <location>
        <begin position="7"/>
        <end position="190"/>
    </location>
</feature>
<evidence type="ECO:0000256" key="3">
    <source>
        <dbReference type="RuleBase" id="RU000363"/>
    </source>
</evidence>
<dbReference type="RefSeq" id="WP_012828402.1">
    <property type="nucleotide sequence ID" value="NC_013440.1"/>
</dbReference>
<dbReference type="Pfam" id="PF00106">
    <property type="entry name" value="adh_short"/>
    <property type="match status" value="1"/>
</dbReference>
<dbReference type="STRING" id="502025.Hoch_3300"/>
<dbReference type="PRINTS" id="PR00081">
    <property type="entry name" value="GDHRDH"/>
</dbReference>
<name>D0LTV8_HALO1</name>
<evidence type="ECO:0000256" key="1">
    <source>
        <dbReference type="ARBA" id="ARBA00006484"/>
    </source>
</evidence>
<reference evidence="5 6" key="1">
    <citation type="journal article" date="2010" name="Stand. Genomic Sci.">
        <title>Complete genome sequence of Haliangium ochraceum type strain (SMP-2).</title>
        <authorList>
            <consortium name="US DOE Joint Genome Institute (JGI-PGF)"/>
            <person name="Ivanova N."/>
            <person name="Daum C."/>
            <person name="Lang E."/>
            <person name="Abt B."/>
            <person name="Kopitz M."/>
            <person name="Saunders E."/>
            <person name="Lapidus A."/>
            <person name="Lucas S."/>
            <person name="Glavina Del Rio T."/>
            <person name="Nolan M."/>
            <person name="Tice H."/>
            <person name="Copeland A."/>
            <person name="Cheng J.F."/>
            <person name="Chen F."/>
            <person name="Bruce D."/>
            <person name="Goodwin L."/>
            <person name="Pitluck S."/>
            <person name="Mavromatis K."/>
            <person name="Pati A."/>
            <person name="Mikhailova N."/>
            <person name="Chen A."/>
            <person name="Palaniappan K."/>
            <person name="Land M."/>
            <person name="Hauser L."/>
            <person name="Chang Y.J."/>
            <person name="Jeffries C.D."/>
            <person name="Detter J.C."/>
            <person name="Brettin T."/>
            <person name="Rohde M."/>
            <person name="Goker M."/>
            <person name="Bristow J."/>
            <person name="Markowitz V."/>
            <person name="Eisen J.A."/>
            <person name="Hugenholtz P."/>
            <person name="Kyrpides N.C."/>
            <person name="Klenk H.P."/>
        </authorList>
    </citation>
    <scope>NUCLEOTIDE SEQUENCE [LARGE SCALE GENOMIC DNA]</scope>
    <source>
        <strain evidence="6">DSM 14365 / CIP 107738 / JCM 11303 / AJ 13395 / SMP-2</strain>
    </source>
</reference>
<dbReference type="SMART" id="SM00822">
    <property type="entry name" value="PKS_KR"/>
    <property type="match status" value="1"/>
</dbReference>
<keyword evidence="6" id="KW-1185">Reference proteome</keyword>
<dbReference type="eggNOG" id="COG0300">
    <property type="taxonomic scope" value="Bacteria"/>
</dbReference>
<dbReference type="PRINTS" id="PR00080">
    <property type="entry name" value="SDRFAMILY"/>
</dbReference>
<dbReference type="SUPFAM" id="SSF51735">
    <property type="entry name" value="NAD(P)-binding Rossmann-fold domains"/>
    <property type="match status" value="1"/>
</dbReference>
<proteinExistence type="inferred from homology"/>
<protein>
    <submittedName>
        <fullName evidence="5">Short-chain dehydrogenase/reductase SDR</fullName>
    </submittedName>
</protein>
<dbReference type="KEGG" id="hoh:Hoch_3300"/>
<dbReference type="HOGENOM" id="CLU_010194_2_1_7"/>
<dbReference type="GO" id="GO:0016020">
    <property type="term" value="C:membrane"/>
    <property type="evidence" value="ECO:0007669"/>
    <property type="project" value="TreeGrafter"/>
</dbReference>
<dbReference type="CDD" id="cd05233">
    <property type="entry name" value="SDR_c"/>
    <property type="match status" value="1"/>
</dbReference>
<evidence type="ECO:0000259" key="4">
    <source>
        <dbReference type="SMART" id="SM00822"/>
    </source>
</evidence>
<dbReference type="PROSITE" id="PS00061">
    <property type="entry name" value="ADH_SHORT"/>
    <property type="match status" value="1"/>
</dbReference>
<dbReference type="InterPro" id="IPR036291">
    <property type="entry name" value="NAD(P)-bd_dom_sf"/>
</dbReference>
<accession>D0LTV8</accession>
<dbReference type="EMBL" id="CP001804">
    <property type="protein sequence ID" value="ACY15802.1"/>
    <property type="molecule type" value="Genomic_DNA"/>
</dbReference>
<comment type="similarity">
    <text evidence="1 3">Belongs to the short-chain dehydrogenases/reductases (SDR) family.</text>
</comment>
<sequence>MPDLRQHHALVTGASSGIGREIARLLASWGCALTLTARRDDRLRELARELGPSGVEVRWVCCDLAAPEGARALFEDVERSGQRVDILVNNAGFGRYQRFEDIPWGEHAAMLQLNVTALVELTHRFLPAMLLSERPAYVLNVASIAAYQPVPFFAAYAASKSFVRDFSEALAVELADTNLRVSCLCPGGTHTEFAEHSGQQLGRLAQASMLDAREVAERGLRAMLRGRPCVVTGWMNVLSTFLMRFLPRRAAAAGSVAVLGLPPDESGPDETR</sequence>
<evidence type="ECO:0000313" key="6">
    <source>
        <dbReference type="Proteomes" id="UP000001880"/>
    </source>
</evidence>
<keyword evidence="2" id="KW-0560">Oxidoreductase</keyword>
<dbReference type="GO" id="GO:0016491">
    <property type="term" value="F:oxidoreductase activity"/>
    <property type="evidence" value="ECO:0007669"/>
    <property type="project" value="UniProtKB-KW"/>
</dbReference>
<organism evidence="5 6">
    <name type="scientific">Haliangium ochraceum (strain DSM 14365 / JCM 11303 / SMP-2)</name>
    <dbReference type="NCBI Taxonomy" id="502025"/>
    <lineage>
        <taxon>Bacteria</taxon>
        <taxon>Pseudomonadati</taxon>
        <taxon>Myxococcota</taxon>
        <taxon>Polyangia</taxon>
        <taxon>Haliangiales</taxon>
        <taxon>Kofleriaceae</taxon>
        <taxon>Haliangium</taxon>
    </lineage>
</organism>
<dbReference type="AlphaFoldDB" id="D0LTV8"/>
<evidence type="ECO:0000256" key="2">
    <source>
        <dbReference type="ARBA" id="ARBA00023002"/>
    </source>
</evidence>
<dbReference type="Proteomes" id="UP000001880">
    <property type="component" value="Chromosome"/>
</dbReference>
<dbReference type="PANTHER" id="PTHR44196">
    <property type="entry name" value="DEHYDROGENASE/REDUCTASE SDR FAMILY MEMBER 7B"/>
    <property type="match status" value="1"/>
</dbReference>
<dbReference type="PANTHER" id="PTHR44196:SF2">
    <property type="entry name" value="SHORT-CHAIN DEHYDROGENASE-RELATED"/>
    <property type="match status" value="1"/>
</dbReference>
<gene>
    <name evidence="5" type="ordered locus">Hoch_3300</name>
</gene>
<dbReference type="InterPro" id="IPR002347">
    <property type="entry name" value="SDR_fam"/>
</dbReference>
<dbReference type="InterPro" id="IPR020904">
    <property type="entry name" value="Sc_DH/Rdtase_CS"/>
</dbReference>
<evidence type="ECO:0000313" key="5">
    <source>
        <dbReference type="EMBL" id="ACY15802.1"/>
    </source>
</evidence>
<dbReference type="Gene3D" id="3.40.50.720">
    <property type="entry name" value="NAD(P)-binding Rossmann-like Domain"/>
    <property type="match status" value="1"/>
</dbReference>